<feature type="chain" id="PRO_5012642223" description="CARDB domain-containing protein" evidence="1">
    <location>
        <begin position="22"/>
        <end position="2093"/>
    </location>
</feature>
<evidence type="ECO:0000259" key="2">
    <source>
        <dbReference type="Pfam" id="PF07705"/>
    </source>
</evidence>
<evidence type="ECO:0000313" key="3">
    <source>
        <dbReference type="EMBL" id="ARN56020.1"/>
    </source>
</evidence>
<organism evidence="3 4">
    <name type="scientific">Sedimentisphaera salicampi</name>
    <dbReference type="NCBI Taxonomy" id="1941349"/>
    <lineage>
        <taxon>Bacteria</taxon>
        <taxon>Pseudomonadati</taxon>
        <taxon>Planctomycetota</taxon>
        <taxon>Phycisphaerae</taxon>
        <taxon>Sedimentisphaerales</taxon>
        <taxon>Sedimentisphaeraceae</taxon>
        <taxon>Sedimentisphaera</taxon>
    </lineage>
</organism>
<feature type="domain" description="CARDB" evidence="2">
    <location>
        <begin position="879"/>
        <end position="980"/>
    </location>
</feature>
<feature type="domain" description="CARDB" evidence="2">
    <location>
        <begin position="1238"/>
        <end position="1347"/>
    </location>
</feature>
<dbReference type="RefSeq" id="WP_085754737.1">
    <property type="nucleotide sequence ID" value="NZ_CP021023.1"/>
</dbReference>
<evidence type="ECO:0000313" key="4">
    <source>
        <dbReference type="Proteomes" id="UP000193334"/>
    </source>
</evidence>
<dbReference type="InterPro" id="IPR018247">
    <property type="entry name" value="EF_Hand_1_Ca_BS"/>
</dbReference>
<accession>A0A1W6LJP7</accession>
<name>A0A1W6LJP7_9BACT</name>
<feature type="domain" description="CARDB" evidence="2">
    <location>
        <begin position="1358"/>
        <end position="1463"/>
    </location>
</feature>
<sequence length="2093" mass="217948" precursor="true">MNRIVVLSLALVMVFNAGAIAYSGGNGSASAPYEISTAEDLFNLSQESSDWSSHFIVTSDLDLSGFPDITIGDSGTPFTGSFDGGTSSGGLTVLGGYIYQKGYEISGLSTTGEGLFGVIGAGGEVKNILLVDPLVQAGDSTDNVGAVCGENDGGSILDCSAVKSEFADPNTVNVSGDDSIGGICGYNSGGTITGCFSSVNIEGDSMVGGIVGEQKNSSQISESASAGVLNAGSSFSSKAGGIVGENSNSDILNCYSFAEITGPRYTGGIIGSNTSGTIAQCYWAGPSLSFDLYGGGVVGDRSSGAFSGCLFDNTKGEGLTGVGSGASVGIEGKTNEQLRQYDTYNTAGYDFENIWLIVDGNDFARLDDTGFQPPQLPNLEPAVTSGTSLSVGTGDSFDISYSEINDGTASALPHSVKVYYNNVDSGWDSILGTQGNISEGSPGYVDSVAVPELEIDASYNGSFTLTASDNGNMLYFRIYSDGDEELLEFSELDNYSQTVTVEVVPSPELSITSVSPETQMVEPDSSTSIDVTIENDGPAVTGDFDLSLYYSSEPVSNWPDAIADSSAEHISTQVISGIGELSASTETFNFNSGTQAGLGYYAFMVDSGEAVSESDESNNFSTASTDSGDIEITVLSGIDLTVPSGSSELPDIYAGEQMQITSSIENTGQNPAGAFEAALQSSQDGVNWTDIDTVSVSSLSAGANISKEFTYTAPEQAGAYQLRILADSGEAVPEDSENNNTWDTGGVTVLDTIDLTAEFTGDSVINGAEPSQSLSIPFTVTNSGSGATGSSFTTTLYMSEDPQSWGSAAAVADVSSGELEAGASLNEQFDITLPEQEGTYYFRALTDSAGEAAEVPAPANENNNWTPDYITVDIPPVVDLTLSNVPSGLGQVYSGESVDFSITVSNGRTGEASAFDVKVYLKKADTSWFEVASEGVIALAGNSSEQVSFSFSPDTAGTYQVKVAVNPDHAVEEVDYSNNEQLAGELEVLEKIDLVSSFADYLTSPISSPAGMQVNVPGVITNMGTDTALPESGKIVTSLLLSDVSGDWGSAQHAASFEKSFVLAGEPSNGNFQFTAPVTPGEYFLKTQADSSAVVDEFDETNNLSDEVITLNVLPNIDLAVTDYPQSGTSAFLNGDVNVSSVITNLGVNTAGEFDVEIYKSSSPIDDWESLSPSDSITVSSLAAPESANADFSFPVTETEAQTVYLRIKADSGSAIEETGEVNNWSEVFELEIKPDVDLSADSSVESAEVPSGGAVEFDITASNSGSSDSKAFEAAVYISDQDSGWDTLEASDIVYSDQIIGVTAGGSETMQVSFSSPASAGTYYLKAKVDNAEAIDETDETNNWSETVTLTVPKEIDLTAAIDEGMITAYEGNEQTLGFSADCEGNAPAENFKVSLYYSETEGDWQNAELLDEEVLSSLAQGSSYNGEFTFDLPPVNSAYYLKAMVDSADTVVETDEANNWSASEQIEVLFTYSGGYGTEYAPYLIETPQDFADLTESVLQLNAYYVLLNDIDMTGFTVGSVGSASMPFAGEMNGNFKVISNLNVVEDGKTAPFAAVTGSVKNMGIDNSSVTSNTDSAAGFAVQLSDAVIEDVFAIADVEGTKAYGFAESVSGAALRRCVSLGTLLYSEESAGFVGTVTDGAAASLIENCYTSSLADSGSTGTFYGFYTTLAGSSEVNSCFWNSELGGQASPGAAGLSDSEMKKEANFKAAGWDYIDETANGEEDYWYTAESGYPEFTWTIFSGGAGTDANPFVISSAEDMEKLAAENGFWKYSFALGTDIDISEAALTPIGNESVPFTGDFSGDGYAISGFTCNALENGLCGLFGVNEGSLDWITLEDVNINITAEEANAGALAAVNKGLISQCEAMGNITIAGEYNNAGAIAAVNEAAGTIAGCFADCLMTAEGDLDAVSQVAGFNSGHIESCYAEGTINADAVAVFAGFLSGINEGTLSNSYTAQSVTDVSGDNILGALAGANINDSPEALSGCIFNSDNSAYGVGAGDSAGSAGYPHSQMTGSGIYQSAGWDSSLWFFTSDAYPELLWQVDQYSDFLLLADNWLAEGEGIPGDFNSDGVVNYQDFAYLASEVPAGNVD</sequence>
<protein>
    <recommendedName>
        <fullName evidence="2">CARDB domain-containing protein</fullName>
    </recommendedName>
</protein>
<dbReference type="Pfam" id="PF07705">
    <property type="entry name" value="CARDB"/>
    <property type="match status" value="7"/>
</dbReference>
<dbReference type="EMBL" id="CP021023">
    <property type="protein sequence ID" value="ARN56020.1"/>
    <property type="molecule type" value="Genomic_DNA"/>
</dbReference>
<gene>
    <name evidence="3" type="ORF">STSP1_00390</name>
</gene>
<keyword evidence="1" id="KW-0732">Signal</keyword>
<dbReference type="InterPro" id="IPR013783">
    <property type="entry name" value="Ig-like_fold"/>
</dbReference>
<dbReference type="Proteomes" id="UP000193334">
    <property type="component" value="Chromosome"/>
</dbReference>
<dbReference type="InterPro" id="IPR011635">
    <property type="entry name" value="CARDB"/>
</dbReference>
<proteinExistence type="predicted"/>
<feature type="domain" description="CARDB" evidence="2">
    <location>
        <begin position="639"/>
        <end position="741"/>
    </location>
</feature>
<dbReference type="KEGG" id="pbp:STSP1_00390"/>
<feature type="domain" description="CARDB" evidence="2">
    <location>
        <begin position="1118"/>
        <end position="1226"/>
    </location>
</feature>
<feature type="domain" description="CARDB" evidence="2">
    <location>
        <begin position="761"/>
        <end position="865"/>
    </location>
</feature>
<dbReference type="PROSITE" id="PS00018">
    <property type="entry name" value="EF_HAND_1"/>
    <property type="match status" value="1"/>
</dbReference>
<dbReference type="Gene3D" id="2.60.40.10">
    <property type="entry name" value="Immunoglobulins"/>
    <property type="match status" value="9"/>
</dbReference>
<feature type="domain" description="CARDB" evidence="2">
    <location>
        <begin position="507"/>
        <end position="622"/>
    </location>
</feature>
<reference evidence="4" key="1">
    <citation type="submission" date="2017-04" db="EMBL/GenBank/DDBJ databases">
        <title>Comparative genomics and description of representatives of a novel lineage of planctomycetes thriving in anoxic sediments.</title>
        <authorList>
            <person name="Spring S."/>
            <person name="Bunk B."/>
            <person name="Sproer C."/>
        </authorList>
    </citation>
    <scope>NUCLEOTIDE SEQUENCE [LARGE SCALE GENOMIC DNA]</scope>
    <source>
        <strain evidence="4">ST-PulAB-D4</strain>
    </source>
</reference>
<evidence type="ECO:0000256" key="1">
    <source>
        <dbReference type="SAM" id="SignalP"/>
    </source>
</evidence>
<dbReference type="Gene3D" id="2.160.20.110">
    <property type="match status" value="3"/>
</dbReference>
<feature type="signal peptide" evidence="1">
    <location>
        <begin position="1"/>
        <end position="21"/>
    </location>
</feature>
<dbReference type="STRING" id="1941349.STSP1_00390"/>
<keyword evidence="4" id="KW-1185">Reference proteome</keyword>